<feature type="transmembrane region" description="Helical" evidence="3">
    <location>
        <begin position="1414"/>
        <end position="1436"/>
    </location>
</feature>
<feature type="transmembrane region" description="Helical" evidence="3">
    <location>
        <begin position="1257"/>
        <end position="1278"/>
    </location>
</feature>
<feature type="transmembrane region" description="Helical" evidence="3">
    <location>
        <begin position="429"/>
        <end position="448"/>
    </location>
</feature>
<feature type="transmembrane region" description="Helical" evidence="3">
    <location>
        <begin position="1386"/>
        <end position="1402"/>
    </location>
</feature>
<name>A0A426UBA0_9CHLR</name>
<dbReference type="EMBL" id="RSAS01000045">
    <property type="protein sequence ID" value="RRR77814.1"/>
    <property type="molecule type" value="Genomic_DNA"/>
</dbReference>
<dbReference type="InterPro" id="IPR018746">
    <property type="entry name" value="DUF2298"/>
</dbReference>
<feature type="transmembrane region" description="Helical" evidence="3">
    <location>
        <begin position="1534"/>
        <end position="1555"/>
    </location>
</feature>
<dbReference type="InterPro" id="IPR011990">
    <property type="entry name" value="TPR-like_helical_dom_sf"/>
</dbReference>
<feature type="transmembrane region" description="Helical" evidence="3">
    <location>
        <begin position="1133"/>
        <end position="1154"/>
    </location>
</feature>
<feature type="transmembrane region" description="Helical" evidence="3">
    <location>
        <begin position="652"/>
        <end position="673"/>
    </location>
</feature>
<keyword evidence="3" id="KW-1133">Transmembrane helix</keyword>
<feature type="transmembrane region" description="Helical" evidence="3">
    <location>
        <begin position="454"/>
        <end position="472"/>
    </location>
</feature>
<feature type="transmembrane region" description="Helical" evidence="3">
    <location>
        <begin position="541"/>
        <end position="560"/>
    </location>
</feature>
<evidence type="ECO:0000313" key="4">
    <source>
        <dbReference type="EMBL" id="RRR77814.1"/>
    </source>
</evidence>
<dbReference type="Gene3D" id="1.25.40.10">
    <property type="entry name" value="Tetratricopeptide repeat domain"/>
    <property type="match status" value="2"/>
</dbReference>
<dbReference type="SUPFAM" id="SSF48452">
    <property type="entry name" value="TPR-like"/>
    <property type="match status" value="1"/>
</dbReference>
<evidence type="ECO:0000256" key="2">
    <source>
        <dbReference type="SAM" id="MobiDB-lite"/>
    </source>
</evidence>
<feature type="transmembrane region" description="Helical" evidence="3">
    <location>
        <begin position="1661"/>
        <end position="1679"/>
    </location>
</feature>
<feature type="transmembrane region" description="Helical" evidence="3">
    <location>
        <begin position="1586"/>
        <end position="1609"/>
    </location>
</feature>
<dbReference type="Pfam" id="PF10060">
    <property type="entry name" value="DUF2298"/>
    <property type="match status" value="2"/>
</dbReference>
<feature type="transmembrane region" description="Helical" evidence="3">
    <location>
        <begin position="99"/>
        <end position="122"/>
    </location>
</feature>
<organism evidence="4 5">
    <name type="scientific">Candidatus Viridilinea halotolerans</name>
    <dbReference type="NCBI Taxonomy" id="2491704"/>
    <lineage>
        <taxon>Bacteria</taxon>
        <taxon>Bacillati</taxon>
        <taxon>Chloroflexota</taxon>
        <taxon>Chloroflexia</taxon>
        <taxon>Chloroflexales</taxon>
        <taxon>Chloroflexineae</taxon>
        <taxon>Oscillochloridaceae</taxon>
        <taxon>Candidatus Viridilinea</taxon>
    </lineage>
</organism>
<feature type="transmembrane region" description="Helical" evidence="3">
    <location>
        <begin position="1364"/>
        <end position="1380"/>
    </location>
</feature>
<evidence type="ECO:0000313" key="5">
    <source>
        <dbReference type="Proteomes" id="UP000280307"/>
    </source>
</evidence>
<feature type="transmembrane region" description="Helical" evidence="3">
    <location>
        <begin position="960"/>
        <end position="978"/>
    </location>
</feature>
<feature type="region of interest" description="Disordered" evidence="2">
    <location>
        <begin position="1016"/>
        <end position="1052"/>
    </location>
</feature>
<dbReference type="PANTHER" id="PTHR10790">
    <property type="entry name" value="TPR-DOMAIN CONTAINING PROTEIN"/>
    <property type="match status" value="1"/>
</dbReference>
<evidence type="ECO:0000256" key="3">
    <source>
        <dbReference type="SAM" id="Phobius"/>
    </source>
</evidence>
<sequence length="2058" mass="222037">LATFALLFHLLPGLPDRGYSLAKSLGLLLVAYVAWLAGSLGTDVGIPGAGNVNGFGWGPFPLAFTPATLWLFAGPLLAAGALAAWWSRAALRTFWRERAQALLGAEVVFLGFLLLGIGLRWLNPDLWHPARGGEKPMDFAYLNAVLKSGAFPPYDPWHAGGYLNYYYFGFVLVGALTHLSGVLPSSAYNLAVATVMALTAVGAWGVVYNLLAKSHGERVREGSAREHGSLVSPNRLQNSERLALVAGGLAPVLLLLLGNLAQAIWYLSGYAQAQGPKGRPEWAYWDATRIVNGTVNEFPFFTFLFGDLHAHMLVMPLSLALLGLAVAYARDPLHRMVQRGNPHPPAPLRQAAPELVEGQGTASLTTFMGGQEMYAPQRKSATGVQEIALPFSLAYNVGKGEGRGGDDARTRKGHPGHRQNLSVASSLKVLRLGFYLLALGLLAGAVRATNTWDYPTFVGLTALIMAGAAWRAGRGQRPWPWHLLWMAGPPLLVVVLGNLLFLPFTAAFATESSGVELWREGAATGVLAQVLAAPRTTLWELTLLAGHWVALVATLGMLLARRLWGDATALLLTGALTIIYLAGIALAWPALVLILPLLLLAVILLWRLRRAPYHLLLPGIWLAGGLGLLVLVEVVAVKGDIGRMNTVFKFGLHAWMLFALGGAALLPQLWLGAGRLALPAPLTTTIRLGLALLLLAALIYPLTATPARATDRWATDAPRSLDGAAFMTWIGAAGHGQRFALDEDAAAIAWLQRNVTGTPVLLEAHQPSYQWAGRVASHTGLPTLLGWEWHQVQQRNVVGAGPAIRYRQQIIEVIYNSLEAETSLEMLRRYGVEYIYVGGFEREIYAASGLAKFPALADAGVLEEVFAQGQTAIYRMVHPGTPQMLTSDRALVAPTLATPPPLLLDGAVNRLPAVDEYGWAGRLGQHSVAATLLWLLAFYGLALLGLPLAHIIFGHWPDGGVAWARLIGLLLLGYAVWLPTSLGIWHYDRWGVLGGVVLVGLLNVGVVWGGARTRRRGDAETRGGADAETRSGGDAETRRREEAGNWEGDGEAPGRSRALFATMKTRWRGMLASEMLFLLGFGALALVRAFNPDLWHPVWGGEKPMEFGFLNAILRSAVMPPYDPFFSGGYINYYYYGFFLLSLPIKLTGIAPAIGFNLAVATIGGLTLAGAFALVLALTQRLRYGLLGAGFVVVAGNVAATVAAGWAQGLAPVITALREAGLSGMGARLDSWYVGPTRVIPYTINEFPAFSFLFADLHPHLIALPMTLLVVALGYVVVERGHHLDVIMTTTCSYGLARRPRRPRRPRRKALALSSMSDLRVLRSLRFLRGKTKEPLPAERIPPTLWERGPEGEGHHGHAGHSRNILLLSLLALTLGAVAITNAWDFPSYGLLVGLACLGAAWRSGGPRGRGVPLAALFQAGLLAAGVGLAALMLYAPFFDHYWAPVGGIGMVAWDGATRISAFLLLYGIFVALLLPLLAGALWRVVQMRVGGRDSAALSPSPTTWERGPGGEGHPEHSASLSAHEMPQGRARSLLLAQQAPWLAVGLLLLVLLVALLVPVLGLRLVLVAMLLTGLLLLGQRALHPATWYALLLAWLAWALALGTELIYIRDHLDGGDWYRMNTVFKFGLHVWVLLGLAAAALLPLGLRGLRRRGGPWAQRVALGGVVILVGLAAVYPLAATPARIANRFAVETGLTLDGLAFMQQAGFIYDCQAFGGCEPGKTQVAIDLRGDAAAIAWLNETMRGTPIVVQSNHFFYRAYGIRIAANTGLPTVVSALHVNEQRDPATAARRDRDVEQFYRTSDQEQALRFLAHYGVNYVYVGGVERALYPQAGLEKFALMSERYLDAIYTTPEVQIYAVRGIPEQYARPVPFNFDGQAAPPLPVQPSDEAVPRDLAELEAANRIDPTHGPTAFGVAERYRRLGRLDDAARVLEPAARAKPSDIGVIHLWGDILAEAGRFSEAEDAYMLAAQAQPTAGNWNKLGTALVDWGELDKAALALGNALVADPQEPDVYYQIGRLFALRGDRAEAIDALQNYLRLAPEGRWAGAARELLEELGE</sequence>
<feature type="transmembrane region" description="Helical" evidence="3">
    <location>
        <begin position="67"/>
        <end position="87"/>
    </location>
</feature>
<keyword evidence="3" id="KW-0812">Transmembrane</keyword>
<feature type="transmembrane region" description="Helical" evidence="3">
    <location>
        <begin position="1460"/>
        <end position="1483"/>
    </location>
</feature>
<comment type="caution">
    <text evidence="4">The sequence shown here is derived from an EMBL/GenBank/DDBJ whole genome shotgun (WGS) entry which is preliminary data.</text>
</comment>
<evidence type="ECO:0000256" key="1">
    <source>
        <dbReference type="PROSITE-ProRule" id="PRU00339"/>
    </source>
</evidence>
<feature type="transmembrane region" description="Helical" evidence="3">
    <location>
        <begin position="1067"/>
        <end position="1087"/>
    </location>
</feature>
<feature type="repeat" description="TPR" evidence="1">
    <location>
        <begin position="2010"/>
        <end position="2043"/>
    </location>
</feature>
<feature type="transmembrane region" description="Helical" evidence="3">
    <location>
        <begin position="1561"/>
        <end position="1579"/>
    </location>
</feature>
<keyword evidence="3" id="KW-0472">Membrane</keyword>
<dbReference type="NCBIfam" id="TIGR03662">
    <property type="entry name" value="Chlor_Arch_YYY"/>
    <property type="match status" value="2"/>
</dbReference>
<feature type="transmembrane region" description="Helical" evidence="3">
    <location>
        <begin position="685"/>
        <end position="702"/>
    </location>
</feature>
<feature type="transmembrane region" description="Helical" evidence="3">
    <location>
        <begin position="308"/>
        <end position="329"/>
    </location>
</feature>
<dbReference type="Proteomes" id="UP000280307">
    <property type="component" value="Unassembled WGS sequence"/>
</dbReference>
<protein>
    <submittedName>
        <fullName evidence="4">Uncharacterized protein</fullName>
    </submittedName>
</protein>
<feature type="transmembrane region" description="Helical" evidence="3">
    <location>
        <begin position="187"/>
        <end position="211"/>
    </location>
</feature>
<keyword evidence="1" id="KW-0802">TPR repeat</keyword>
<feature type="transmembrane region" description="Helical" evidence="3">
    <location>
        <begin position="615"/>
        <end position="632"/>
    </location>
</feature>
<dbReference type="InterPro" id="IPR019734">
    <property type="entry name" value="TPR_rpt"/>
</dbReference>
<feature type="transmembrane region" description="Helical" evidence="3">
    <location>
        <begin position="484"/>
        <end position="509"/>
    </location>
</feature>
<gene>
    <name evidence="4" type="ORF">EI684_01015</name>
</gene>
<reference evidence="4 5" key="1">
    <citation type="submission" date="2018-12" db="EMBL/GenBank/DDBJ databases">
        <title>Genome Sequence of Candidatus Viridilinea halotolerans isolated from saline sulfide-rich spring.</title>
        <authorList>
            <person name="Grouzdev D.S."/>
            <person name="Burganskaya E.I."/>
            <person name="Krutkina M.S."/>
            <person name="Sukhacheva M.V."/>
            <person name="Gorlenko V.M."/>
        </authorList>
    </citation>
    <scope>NUCLEOTIDE SEQUENCE [LARGE SCALE GENOMIC DNA]</scope>
    <source>
        <strain evidence="4">Chok-6</strain>
    </source>
</reference>
<dbReference type="PROSITE" id="PS50005">
    <property type="entry name" value="TPR"/>
    <property type="match status" value="1"/>
</dbReference>
<feature type="region of interest" description="Disordered" evidence="2">
    <location>
        <begin position="1339"/>
        <end position="1358"/>
    </location>
</feature>
<feature type="transmembrane region" description="Helical" evidence="3">
    <location>
        <begin position="990"/>
        <end position="1011"/>
    </location>
</feature>
<feature type="transmembrane region" description="Helical" evidence="3">
    <location>
        <begin position="1629"/>
        <end position="1649"/>
    </location>
</feature>
<feature type="transmembrane region" description="Helical" evidence="3">
    <location>
        <begin position="1186"/>
        <end position="1207"/>
    </location>
</feature>
<accession>A0A426UBA0</accession>
<proteinExistence type="predicted"/>
<dbReference type="PANTHER" id="PTHR10790:SF51">
    <property type="entry name" value="TETRATRICOPEPTIDE REPEAT PROTEIN"/>
    <property type="match status" value="1"/>
</dbReference>
<feature type="region of interest" description="Disordered" evidence="2">
    <location>
        <begin position="1494"/>
        <end position="1522"/>
    </location>
</feature>
<feature type="compositionally biased region" description="Basic and acidic residues" evidence="2">
    <location>
        <begin position="1016"/>
        <end position="1043"/>
    </location>
</feature>
<feature type="transmembrane region" description="Helical" evidence="3">
    <location>
        <begin position="1160"/>
        <end position="1179"/>
    </location>
</feature>
<feature type="non-terminal residue" evidence="4">
    <location>
        <position position="1"/>
    </location>
</feature>
<feature type="transmembrane region" description="Helical" evidence="3">
    <location>
        <begin position="932"/>
        <end position="953"/>
    </location>
</feature>
<dbReference type="SMART" id="SM00028">
    <property type="entry name" value="TPR"/>
    <property type="match status" value="2"/>
</dbReference>
<feature type="transmembrane region" description="Helical" evidence="3">
    <location>
        <begin position="242"/>
        <end position="267"/>
    </location>
</feature>